<name>A0A938BQ84_UNCEI</name>
<comment type="caution">
    <text evidence="2">The sequence shown here is derived from an EMBL/GenBank/DDBJ whole genome shotgun (WGS) entry which is preliminary data.</text>
</comment>
<organism evidence="2 3">
    <name type="scientific">Eiseniibacteriota bacterium</name>
    <dbReference type="NCBI Taxonomy" id="2212470"/>
    <lineage>
        <taxon>Bacteria</taxon>
        <taxon>Candidatus Eiseniibacteriota</taxon>
    </lineage>
</organism>
<gene>
    <name evidence="2" type="ORF">FJY75_03915</name>
</gene>
<evidence type="ECO:0000313" key="2">
    <source>
        <dbReference type="EMBL" id="MBM3316980.1"/>
    </source>
</evidence>
<accession>A0A938BQ84</accession>
<dbReference type="Proteomes" id="UP000748308">
    <property type="component" value="Unassembled WGS sequence"/>
</dbReference>
<proteinExistence type="predicted"/>
<feature type="region of interest" description="Disordered" evidence="1">
    <location>
        <begin position="236"/>
        <end position="278"/>
    </location>
</feature>
<protein>
    <recommendedName>
        <fullName evidence="4">Zinc-finger domain-containing protein</fullName>
    </recommendedName>
</protein>
<reference evidence="2" key="1">
    <citation type="submission" date="2019-03" db="EMBL/GenBank/DDBJ databases">
        <title>Lake Tanganyika Metagenome-Assembled Genomes (MAGs).</title>
        <authorList>
            <person name="Tran P."/>
        </authorList>
    </citation>
    <scope>NUCLEOTIDE SEQUENCE</scope>
    <source>
        <strain evidence="2">M_DeepCast_400m_m2_100</strain>
    </source>
</reference>
<evidence type="ECO:0000256" key="1">
    <source>
        <dbReference type="SAM" id="MobiDB-lite"/>
    </source>
</evidence>
<evidence type="ECO:0000313" key="3">
    <source>
        <dbReference type="Proteomes" id="UP000748308"/>
    </source>
</evidence>
<sequence>MTGEPSDEIRQQMVAALYGELPPDELSALEARLAGDEALRSEWEELQGARAFLRAAAGEEEAVQFVFLDPAPSAARRAPAARRRGVAGGIRERLAAGLRSPAGGFALATGALLVLIAAGLRVDRASGGWIVHFGDARPDPRSWSQAVEGSPAVRGQRVDTSVPIEPGRSQGADAYVTRGEFADYASHLAAALEAGLDDYAMRGRGETVVMLREVYGQLERRRQEDNEAMAEQIERVRRQLAGASRSWPEGESIEPGRRPDPGMPGNGVPRGPGGELGR</sequence>
<dbReference type="EMBL" id="VGIY01000062">
    <property type="protein sequence ID" value="MBM3316980.1"/>
    <property type="molecule type" value="Genomic_DNA"/>
</dbReference>
<feature type="compositionally biased region" description="Gly residues" evidence="1">
    <location>
        <begin position="264"/>
        <end position="278"/>
    </location>
</feature>
<dbReference type="AlphaFoldDB" id="A0A938BQ84"/>
<evidence type="ECO:0008006" key="4">
    <source>
        <dbReference type="Google" id="ProtNLM"/>
    </source>
</evidence>